<evidence type="ECO:0000313" key="3">
    <source>
        <dbReference type="Proteomes" id="UP001219349"/>
    </source>
</evidence>
<keyword evidence="1" id="KW-0472">Membrane</keyword>
<dbReference type="Proteomes" id="UP001219349">
    <property type="component" value="Chromosome"/>
</dbReference>
<gene>
    <name evidence="2" type="ORF">JHX87_10895</name>
</gene>
<dbReference type="RefSeq" id="WP_271884920.1">
    <property type="nucleotide sequence ID" value="NZ_CP067136.1"/>
</dbReference>
<dbReference type="EMBL" id="CP067136">
    <property type="protein sequence ID" value="WCR06019.1"/>
    <property type="molecule type" value="Genomic_DNA"/>
</dbReference>
<keyword evidence="1" id="KW-0812">Transmembrane</keyword>
<dbReference type="Pfam" id="PF06532">
    <property type="entry name" value="NrsF"/>
    <property type="match status" value="1"/>
</dbReference>
<organism evidence="2 3">
    <name type="scientific">Paracoccus fistulariae</name>
    <dbReference type="NCBI Taxonomy" id="658446"/>
    <lineage>
        <taxon>Bacteria</taxon>
        <taxon>Pseudomonadati</taxon>
        <taxon>Pseudomonadota</taxon>
        <taxon>Alphaproteobacteria</taxon>
        <taxon>Rhodobacterales</taxon>
        <taxon>Paracoccaceae</taxon>
        <taxon>Paracoccus</taxon>
    </lineage>
</organism>
<keyword evidence="3" id="KW-1185">Reference proteome</keyword>
<reference evidence="2 3" key="1">
    <citation type="submission" date="2021-01" db="EMBL/GenBank/DDBJ databases">
        <title>Biogeographic distribution of Paracoccus.</title>
        <authorList>
            <person name="Hollensteiner J."/>
            <person name="Leineberger J."/>
            <person name="Brinkhoff T."/>
            <person name="Daniel R."/>
        </authorList>
    </citation>
    <scope>NUCLEOTIDE SEQUENCE [LARGE SCALE GENOMIC DNA]</scope>
    <source>
        <strain evidence="2 3">KCTC 22803</strain>
    </source>
</reference>
<sequence length="216" mass="22375">MTNRPATEATDDLIRRLAASPPPARLSAGFATAVLLAAMVVTVALFLMIFGPRANLGQLMRQPEVLAKSLLPLALSVPALALALRASRPGLPLHLGVLAIPAIAALALFTARLVQTPSSQVIPGIMGNTAIGCMVIITLLSLPTLITGIFVFRRGASVRPALTGALIGLAGSAGIAAGYALHCVEDSPLFFTIWYGLAMLIASTLGALAGKRYLSW</sequence>
<proteinExistence type="predicted"/>
<keyword evidence="1" id="KW-1133">Transmembrane helix</keyword>
<feature type="transmembrane region" description="Helical" evidence="1">
    <location>
        <begin position="161"/>
        <end position="181"/>
    </location>
</feature>
<protein>
    <submittedName>
        <fullName evidence="2">DUF1109 domain-containing protein</fullName>
    </submittedName>
</protein>
<feature type="transmembrane region" description="Helical" evidence="1">
    <location>
        <begin position="129"/>
        <end position="152"/>
    </location>
</feature>
<feature type="transmembrane region" description="Helical" evidence="1">
    <location>
        <begin position="193"/>
        <end position="210"/>
    </location>
</feature>
<name>A0ABY7SGQ0_9RHOB</name>
<evidence type="ECO:0000256" key="1">
    <source>
        <dbReference type="SAM" id="Phobius"/>
    </source>
</evidence>
<feature type="transmembrane region" description="Helical" evidence="1">
    <location>
        <begin position="26"/>
        <end position="50"/>
    </location>
</feature>
<feature type="transmembrane region" description="Helical" evidence="1">
    <location>
        <begin position="91"/>
        <end position="109"/>
    </location>
</feature>
<dbReference type="InterPro" id="IPR009495">
    <property type="entry name" value="NrsF"/>
</dbReference>
<accession>A0ABY7SGQ0</accession>
<evidence type="ECO:0000313" key="2">
    <source>
        <dbReference type="EMBL" id="WCR06019.1"/>
    </source>
</evidence>